<keyword evidence="4" id="KW-0732">Signal</keyword>
<dbReference type="PRINTS" id="PR00153">
    <property type="entry name" value="CSAPPISMRASE"/>
</dbReference>
<dbReference type="EMBL" id="LDTC01000143">
    <property type="protein sequence ID" value="KTW09280.1"/>
    <property type="molecule type" value="Genomic_DNA"/>
</dbReference>
<sequence length="113" mass="12452">MRVFAALAVLMASPIAVPAQAQKQAEVQPKFSTPAKAAQVLEANVTDRAPVPPITDKENLWLLDLSTGGRVTIWLRPDVAPKMVERIKTLTRRHFYDGLTFHRVIDGFMAQGG</sequence>
<feature type="chain" id="PRO_5007358206" description="Peptidyl-prolyl cis-trans isomerase" evidence="4">
    <location>
        <begin position="22"/>
        <end position="113"/>
    </location>
</feature>
<organism evidence="6 7">
    <name type="scientific">Sphingomonas sanguinis</name>
    <dbReference type="NCBI Taxonomy" id="33051"/>
    <lineage>
        <taxon>Bacteria</taxon>
        <taxon>Pseudomonadati</taxon>
        <taxon>Pseudomonadota</taxon>
        <taxon>Alphaproteobacteria</taxon>
        <taxon>Sphingomonadales</taxon>
        <taxon>Sphingomonadaceae</taxon>
        <taxon>Sphingomonas</taxon>
    </lineage>
</organism>
<dbReference type="GO" id="GO:0003755">
    <property type="term" value="F:peptidyl-prolyl cis-trans isomerase activity"/>
    <property type="evidence" value="ECO:0007669"/>
    <property type="project" value="UniProtKB-UniRule"/>
</dbReference>
<dbReference type="SUPFAM" id="SSF50891">
    <property type="entry name" value="Cyclophilin-like"/>
    <property type="match status" value="1"/>
</dbReference>
<dbReference type="PROSITE" id="PS50072">
    <property type="entry name" value="CSA_PPIASE_2"/>
    <property type="match status" value="1"/>
</dbReference>
<dbReference type="InterPro" id="IPR020892">
    <property type="entry name" value="Cyclophilin-type_PPIase_CS"/>
</dbReference>
<feature type="signal peptide" evidence="4">
    <location>
        <begin position="1"/>
        <end position="21"/>
    </location>
</feature>
<dbReference type="Proteomes" id="UP000074410">
    <property type="component" value="Unassembled WGS sequence"/>
</dbReference>
<comment type="similarity">
    <text evidence="1 4">Belongs to the cyclophilin-type PPIase family.</text>
</comment>
<keyword evidence="3 4" id="KW-0413">Isomerase</keyword>
<accession>A0A147J513</accession>
<feature type="domain" description="PPIase cyclophilin-type" evidence="5">
    <location>
        <begin position="69"/>
        <end position="113"/>
    </location>
</feature>
<dbReference type="GO" id="GO:0006457">
    <property type="term" value="P:protein folding"/>
    <property type="evidence" value="ECO:0007669"/>
    <property type="project" value="InterPro"/>
</dbReference>
<feature type="non-terminal residue" evidence="6">
    <location>
        <position position="113"/>
    </location>
</feature>
<reference evidence="6 7" key="1">
    <citation type="journal article" date="2016" name="Front. Microbiol.">
        <title>Genomic Resource of Rice Seed Associated Bacteria.</title>
        <authorList>
            <person name="Midha S."/>
            <person name="Bansal K."/>
            <person name="Sharma S."/>
            <person name="Kumar N."/>
            <person name="Patil P.P."/>
            <person name="Chaudhry V."/>
            <person name="Patil P.B."/>
        </authorList>
    </citation>
    <scope>NUCLEOTIDE SEQUENCE [LARGE SCALE GENOMIC DNA]</scope>
    <source>
        <strain evidence="6 7">NS258</strain>
    </source>
</reference>
<dbReference type="AlphaFoldDB" id="A0A147J513"/>
<evidence type="ECO:0000259" key="5">
    <source>
        <dbReference type="PROSITE" id="PS50072"/>
    </source>
</evidence>
<dbReference type="InterPro" id="IPR044666">
    <property type="entry name" value="Cyclophilin_A-like"/>
</dbReference>
<comment type="caution">
    <text evidence="6">The sequence shown here is derived from an EMBL/GenBank/DDBJ whole genome shotgun (WGS) entry which is preliminary data.</text>
</comment>
<proteinExistence type="inferred from homology"/>
<gene>
    <name evidence="6" type="ORF">NS258_15790</name>
</gene>
<evidence type="ECO:0000313" key="7">
    <source>
        <dbReference type="Proteomes" id="UP000074410"/>
    </source>
</evidence>
<dbReference type="PANTHER" id="PTHR45625">
    <property type="entry name" value="PEPTIDYL-PROLYL CIS-TRANS ISOMERASE-RELATED"/>
    <property type="match status" value="1"/>
</dbReference>
<evidence type="ECO:0000256" key="4">
    <source>
        <dbReference type="RuleBase" id="RU363019"/>
    </source>
</evidence>
<comment type="catalytic activity">
    <reaction evidence="4">
        <text>[protein]-peptidylproline (omega=180) = [protein]-peptidylproline (omega=0)</text>
        <dbReference type="Rhea" id="RHEA:16237"/>
        <dbReference type="Rhea" id="RHEA-COMP:10747"/>
        <dbReference type="Rhea" id="RHEA-COMP:10748"/>
        <dbReference type="ChEBI" id="CHEBI:83833"/>
        <dbReference type="ChEBI" id="CHEBI:83834"/>
        <dbReference type="EC" id="5.2.1.8"/>
    </reaction>
</comment>
<protein>
    <recommendedName>
        <fullName evidence="4">Peptidyl-prolyl cis-trans isomerase</fullName>
        <shortName evidence="4">PPIase</shortName>
        <ecNumber evidence="4">5.2.1.8</ecNumber>
    </recommendedName>
</protein>
<dbReference type="EC" id="5.2.1.8" evidence="4"/>
<keyword evidence="2 4" id="KW-0697">Rotamase</keyword>
<evidence type="ECO:0000256" key="1">
    <source>
        <dbReference type="ARBA" id="ARBA00007365"/>
    </source>
</evidence>
<dbReference type="InterPro" id="IPR002130">
    <property type="entry name" value="Cyclophilin-type_PPIase_dom"/>
</dbReference>
<dbReference type="Gene3D" id="2.40.100.10">
    <property type="entry name" value="Cyclophilin-like"/>
    <property type="match status" value="1"/>
</dbReference>
<evidence type="ECO:0000313" key="6">
    <source>
        <dbReference type="EMBL" id="KTW09280.1"/>
    </source>
</evidence>
<evidence type="ECO:0000256" key="2">
    <source>
        <dbReference type="ARBA" id="ARBA00023110"/>
    </source>
</evidence>
<dbReference type="InterPro" id="IPR029000">
    <property type="entry name" value="Cyclophilin-like_dom_sf"/>
</dbReference>
<evidence type="ECO:0000256" key="3">
    <source>
        <dbReference type="ARBA" id="ARBA00023235"/>
    </source>
</evidence>
<name>A0A147J513_9SPHN</name>
<dbReference type="PROSITE" id="PS00170">
    <property type="entry name" value="CSA_PPIASE_1"/>
    <property type="match status" value="1"/>
</dbReference>
<dbReference type="Pfam" id="PF00160">
    <property type="entry name" value="Pro_isomerase"/>
    <property type="match status" value="1"/>
</dbReference>
<dbReference type="PANTHER" id="PTHR45625:SF4">
    <property type="entry name" value="PEPTIDYLPROLYL ISOMERASE DOMAIN AND WD REPEAT-CONTAINING PROTEIN 1"/>
    <property type="match status" value="1"/>
</dbReference>
<comment type="function">
    <text evidence="4">PPIases accelerate the folding of proteins. It catalyzes the cis-trans isomerization of proline imidic peptide bonds in oligopeptides.</text>
</comment>